<evidence type="ECO:0000313" key="1">
    <source>
        <dbReference type="EMBL" id="CZT14019.1"/>
    </source>
</evidence>
<organism evidence="1 2">
    <name type="scientific">Rhynchosporium agropyri</name>
    <dbReference type="NCBI Taxonomy" id="914238"/>
    <lineage>
        <taxon>Eukaryota</taxon>
        <taxon>Fungi</taxon>
        <taxon>Dikarya</taxon>
        <taxon>Ascomycota</taxon>
        <taxon>Pezizomycotina</taxon>
        <taxon>Leotiomycetes</taxon>
        <taxon>Helotiales</taxon>
        <taxon>Ploettnerulaceae</taxon>
        <taxon>Rhynchosporium</taxon>
    </lineage>
</organism>
<keyword evidence="2" id="KW-1185">Reference proteome</keyword>
<protein>
    <submittedName>
        <fullName evidence="1">Uncharacterized protein</fullName>
    </submittedName>
</protein>
<gene>
    <name evidence="1" type="ORF">RAG0_17883</name>
</gene>
<name>A0A1E1LVT7_9HELO</name>
<dbReference type="EMBL" id="FJUX01000403">
    <property type="protein sequence ID" value="CZT14019.1"/>
    <property type="molecule type" value="Genomic_DNA"/>
</dbReference>
<dbReference type="AlphaFoldDB" id="A0A1E1LVT7"/>
<accession>A0A1E1LVT7</accession>
<sequence length="101" mass="11545">MAFPMAMFSSIAFSVNNGSAAGWSKALSVTLEFISLHSTSLLLLIHKRRFEMRDREPELILEISLAILYWEALRYHRGEMNRLFTSWQLNDQLMSGPAKPG</sequence>
<reference evidence="2" key="1">
    <citation type="submission" date="2016-03" db="EMBL/GenBank/DDBJ databases">
        <authorList>
            <person name="Guldener U."/>
        </authorList>
    </citation>
    <scope>NUCLEOTIDE SEQUENCE [LARGE SCALE GENOMIC DNA]</scope>
    <source>
        <strain evidence="2">04CH-RAC-A.6.1</strain>
    </source>
</reference>
<proteinExistence type="predicted"/>
<evidence type="ECO:0000313" key="2">
    <source>
        <dbReference type="Proteomes" id="UP000178912"/>
    </source>
</evidence>
<dbReference type="Proteomes" id="UP000178912">
    <property type="component" value="Unassembled WGS sequence"/>
</dbReference>